<dbReference type="InterPro" id="IPR045269">
    <property type="entry name" value="Atg1-like"/>
</dbReference>
<name>A0A8S1LED2_9CILI</name>
<dbReference type="GO" id="GO:0008270">
    <property type="term" value="F:zinc ion binding"/>
    <property type="evidence" value="ECO:0007669"/>
    <property type="project" value="UniProtKB-KW"/>
</dbReference>
<dbReference type="AlphaFoldDB" id="A0A8S1LED2"/>
<dbReference type="InterPro" id="IPR002893">
    <property type="entry name" value="Znf_MYND"/>
</dbReference>
<proteinExistence type="predicted"/>
<dbReference type="GO" id="GO:0005737">
    <property type="term" value="C:cytoplasm"/>
    <property type="evidence" value="ECO:0007669"/>
    <property type="project" value="TreeGrafter"/>
</dbReference>
<dbReference type="GO" id="GO:0004674">
    <property type="term" value="F:protein serine/threonine kinase activity"/>
    <property type="evidence" value="ECO:0007669"/>
    <property type="project" value="InterPro"/>
</dbReference>
<keyword evidence="1" id="KW-0479">Metal-binding</keyword>
<dbReference type="Pfam" id="PF00069">
    <property type="entry name" value="Pkinase"/>
    <property type="match status" value="1"/>
</dbReference>
<keyword evidence="2 4" id="KW-0863">Zinc-finger</keyword>
<evidence type="ECO:0000313" key="8">
    <source>
        <dbReference type="Proteomes" id="UP000692954"/>
    </source>
</evidence>
<evidence type="ECO:0000256" key="2">
    <source>
        <dbReference type="ARBA" id="ARBA00022771"/>
    </source>
</evidence>
<dbReference type="Pfam" id="PF01753">
    <property type="entry name" value="zf-MYND"/>
    <property type="match status" value="1"/>
</dbReference>
<keyword evidence="8" id="KW-1185">Reference proteome</keyword>
<protein>
    <recommendedName>
        <fullName evidence="9">Protein kinase domain-containing protein</fullName>
    </recommendedName>
</protein>
<organism evidence="7 8">
    <name type="scientific">Paramecium sonneborni</name>
    <dbReference type="NCBI Taxonomy" id="65129"/>
    <lineage>
        <taxon>Eukaryota</taxon>
        <taxon>Sar</taxon>
        <taxon>Alveolata</taxon>
        <taxon>Ciliophora</taxon>
        <taxon>Intramacronucleata</taxon>
        <taxon>Oligohymenophorea</taxon>
        <taxon>Peniculida</taxon>
        <taxon>Parameciidae</taxon>
        <taxon>Paramecium</taxon>
    </lineage>
</organism>
<sequence length="352" mass="41028">MNCQNSKCNQQIQYNSIISGTQITCDNCSNAFYCSTKCRDFDWEGNHQMVCNDLFEKVPKLTVSQLDDQIKQIGQGSFGIVYLKQLNGYNFAIKKINKNLAYRELKIHKQLNHKYIIQLLQFIEKDDHIYLILEYAKNGHLKIDTNIDPKRIILQLCIALQYLHKKGIIHRDIKPKNILLDGNNNVKLCDFGLATYKDIISNFSGTYEFMAPEIIQNYPQSYSVDIWSLGCLLYWMLEKKPLITGNETEMIEQILYFTKPQFTITDIYAKDLLIQMLTPDPNNRITLNQIINHPYLNRDNQIHLKSEEISNSCSDETQASYLPKQIVPPIQNEESNTFKRIARLFSCMTRDK</sequence>
<dbReference type="GO" id="GO:0010506">
    <property type="term" value="P:regulation of autophagy"/>
    <property type="evidence" value="ECO:0007669"/>
    <property type="project" value="InterPro"/>
</dbReference>
<dbReference type="PANTHER" id="PTHR24348">
    <property type="entry name" value="SERINE/THREONINE-PROTEIN KINASE UNC-51-RELATED"/>
    <property type="match status" value="1"/>
</dbReference>
<dbReference type="PROSITE" id="PS00108">
    <property type="entry name" value="PROTEIN_KINASE_ST"/>
    <property type="match status" value="1"/>
</dbReference>
<feature type="domain" description="Protein kinase" evidence="5">
    <location>
        <begin position="67"/>
        <end position="296"/>
    </location>
</feature>
<dbReference type="PROSITE" id="PS50011">
    <property type="entry name" value="PROTEIN_KINASE_DOM"/>
    <property type="match status" value="1"/>
</dbReference>
<evidence type="ECO:0000256" key="1">
    <source>
        <dbReference type="ARBA" id="ARBA00022723"/>
    </source>
</evidence>
<gene>
    <name evidence="7" type="ORF">PSON_ATCC_30995.1.T0190266</name>
</gene>
<dbReference type="InterPro" id="IPR008271">
    <property type="entry name" value="Ser/Thr_kinase_AS"/>
</dbReference>
<dbReference type="InterPro" id="IPR000719">
    <property type="entry name" value="Prot_kinase_dom"/>
</dbReference>
<accession>A0A8S1LED2</accession>
<feature type="domain" description="MYND-type" evidence="6">
    <location>
        <begin position="5"/>
        <end position="51"/>
    </location>
</feature>
<dbReference type="Proteomes" id="UP000692954">
    <property type="component" value="Unassembled WGS sequence"/>
</dbReference>
<evidence type="ECO:0000259" key="6">
    <source>
        <dbReference type="PROSITE" id="PS50865"/>
    </source>
</evidence>
<reference evidence="7" key="1">
    <citation type="submission" date="2021-01" db="EMBL/GenBank/DDBJ databases">
        <authorList>
            <consortium name="Genoscope - CEA"/>
            <person name="William W."/>
        </authorList>
    </citation>
    <scope>NUCLEOTIDE SEQUENCE</scope>
</reference>
<evidence type="ECO:0000256" key="4">
    <source>
        <dbReference type="PROSITE-ProRule" id="PRU00134"/>
    </source>
</evidence>
<evidence type="ECO:0000313" key="7">
    <source>
        <dbReference type="EMBL" id="CAD8064735.1"/>
    </source>
</evidence>
<evidence type="ECO:0008006" key="9">
    <source>
        <dbReference type="Google" id="ProtNLM"/>
    </source>
</evidence>
<evidence type="ECO:0000259" key="5">
    <source>
        <dbReference type="PROSITE" id="PS50011"/>
    </source>
</evidence>
<comment type="caution">
    <text evidence="7">The sequence shown here is derived from an EMBL/GenBank/DDBJ whole genome shotgun (WGS) entry which is preliminary data.</text>
</comment>
<keyword evidence="3" id="KW-0862">Zinc</keyword>
<dbReference type="OrthoDB" id="6370559at2759"/>
<dbReference type="PROSITE" id="PS50865">
    <property type="entry name" value="ZF_MYND_2"/>
    <property type="match status" value="1"/>
</dbReference>
<dbReference type="EMBL" id="CAJJDN010000019">
    <property type="protein sequence ID" value="CAD8064735.1"/>
    <property type="molecule type" value="Genomic_DNA"/>
</dbReference>
<evidence type="ECO:0000256" key="3">
    <source>
        <dbReference type="ARBA" id="ARBA00022833"/>
    </source>
</evidence>
<dbReference type="SMART" id="SM00220">
    <property type="entry name" value="S_TKc"/>
    <property type="match status" value="1"/>
</dbReference>
<dbReference type="GO" id="GO:0005524">
    <property type="term" value="F:ATP binding"/>
    <property type="evidence" value="ECO:0007669"/>
    <property type="project" value="InterPro"/>
</dbReference>